<proteinExistence type="predicted"/>
<dbReference type="EMBL" id="JADIKM010000004">
    <property type="protein sequence ID" value="MFK2905276.1"/>
    <property type="molecule type" value="Genomic_DNA"/>
</dbReference>
<protein>
    <submittedName>
        <fullName evidence="1">Uncharacterized protein</fullName>
    </submittedName>
</protein>
<comment type="caution">
    <text evidence="1">The sequence shown here is derived from an EMBL/GenBank/DDBJ whole genome shotgun (WGS) entry which is preliminary data.</text>
</comment>
<dbReference type="Proteomes" id="UP001620460">
    <property type="component" value="Unassembled WGS sequence"/>
</dbReference>
<organism evidence="1 2">
    <name type="scientific">Dyella ginsengisoli</name>
    <dbReference type="NCBI Taxonomy" id="363848"/>
    <lineage>
        <taxon>Bacteria</taxon>
        <taxon>Pseudomonadati</taxon>
        <taxon>Pseudomonadota</taxon>
        <taxon>Gammaproteobacteria</taxon>
        <taxon>Lysobacterales</taxon>
        <taxon>Rhodanobacteraceae</taxon>
        <taxon>Dyella</taxon>
    </lineage>
</organism>
<accession>A0ABW8JYL4</accession>
<gene>
    <name evidence="1" type="ORF">ISP17_15035</name>
</gene>
<reference evidence="1 2" key="1">
    <citation type="submission" date="2020-10" db="EMBL/GenBank/DDBJ databases">
        <title>Phylogeny of dyella-like bacteria.</title>
        <authorList>
            <person name="Fu J."/>
        </authorList>
    </citation>
    <scope>NUCLEOTIDE SEQUENCE [LARGE SCALE GENOMIC DNA]</scope>
    <source>
        <strain evidence="1 2">Gsoil3046</strain>
    </source>
</reference>
<evidence type="ECO:0000313" key="2">
    <source>
        <dbReference type="Proteomes" id="UP001620460"/>
    </source>
</evidence>
<name>A0ABW8JYL4_9GAMM</name>
<sequence>MPYPIKQGNADNLTEAKFAEGAEIKFSPFTSCIGVVARYGNVLKAVHLVMISNNKKFDALNASFVEQYIGDPAPDEIVLFGCIDLWRNSESPEISGAFNTLVGTLNQKRLVVERPHPHGTFVASIGQNGAIHIALAI</sequence>
<evidence type="ECO:0000313" key="1">
    <source>
        <dbReference type="EMBL" id="MFK2905276.1"/>
    </source>
</evidence>
<keyword evidence="2" id="KW-1185">Reference proteome</keyword>